<organism evidence="1 2">
    <name type="scientific">Aspergillus aculeatinus CBS 121060</name>
    <dbReference type="NCBI Taxonomy" id="1448322"/>
    <lineage>
        <taxon>Eukaryota</taxon>
        <taxon>Fungi</taxon>
        <taxon>Dikarya</taxon>
        <taxon>Ascomycota</taxon>
        <taxon>Pezizomycotina</taxon>
        <taxon>Eurotiomycetes</taxon>
        <taxon>Eurotiomycetidae</taxon>
        <taxon>Eurotiales</taxon>
        <taxon>Aspergillaceae</taxon>
        <taxon>Aspergillus</taxon>
        <taxon>Aspergillus subgen. Circumdati</taxon>
    </lineage>
</organism>
<accession>A0ACD1HL50</accession>
<dbReference type="Proteomes" id="UP000249661">
    <property type="component" value="Unassembled WGS sequence"/>
</dbReference>
<sequence length="976" mass="106001">MYPAFNRVQSFCSSDDILASEAFDDFFNIWRPKKTAAEKETQRQRSLDLQADIDRRLKLDLCPQRPPCRSRRQSLDPTMCRLTDAVVASSEPSDSNDVERTGDAQPAAPKPTAPTAEVTAQAERDSDDDDDADRSGHGQLAASIADVVQARKAQRKLNKKERKKRQAKKPAKKTSGGPHHQMAAAAAAVAAAAAPSPPPPPPPLSPPPPPPPSSPPPSSPPSPPPSPPSTLPLLVASAADDSDGLVAQQQVTGAETQSIRIQVPLSPPPPYATLPPGLFEAGRSQLVPTAVNPSCFSPAPSDVSSTTLSATEPPIVSLPPPYVSSDSAEASQALVYDDVGASHSRDLNSLTATQESESTHSFPESEPRSSSTTDASTIVVPLTEANPDVVQDPDPDVLDSCVTTQSTESTQQLQAPKPRTASPTDESILVTQLTETSVESLVSCSTELEDFPGIIGNPNNEHDNSLPETPADLVAAEEDACVSPREQQQQSNEEEHCTFVCNICEQEAKNARCDQHDQEICSFETNCCVHTPRSTGCACPPRKSCCCLHFMSHCQYGISEIASESVAPSSCSPKDIEETIQDKAHTAEEQAGETSKVTDPPEELRTTDSLSTYFLGIYRDQVLCDFGIELLRKGDSEFACALLAHRLIMMRSPSLAVILKFPAYMEGYNQIIAVFGEKVGMMHGFEMALKYLYGASLLDGQLLHQKTIELLGYTEATYGELSFPFDSAKAELAYSYAVAGACLQIPDVINAGIELTISMISWETIDEILQYSIRPEDYLITLKAFISFDPEAPSLGTPTASTPGAQDFKKRWAPQVVRACLEYMVDHLPPNFEFHCSNPRRNMTTPPPTDSEYIWPDYEDYTASWILASLPYPYLQEAFGLLRDRGLLSIKMAHAVLLEREVNRLQGLLLWLRSGHSTSQEEKIPELEALGYQEMLTVISRDPRTGSPNVGVDRVWVGFTATALPVVLESTSSGSN</sequence>
<dbReference type="EMBL" id="KZ824936">
    <property type="protein sequence ID" value="RAH74407.1"/>
    <property type="molecule type" value="Genomic_DNA"/>
</dbReference>
<gene>
    <name evidence="1" type="ORF">BO66DRAFT_425917</name>
</gene>
<evidence type="ECO:0000313" key="2">
    <source>
        <dbReference type="Proteomes" id="UP000249661"/>
    </source>
</evidence>
<reference evidence="1" key="1">
    <citation type="submission" date="2018-02" db="EMBL/GenBank/DDBJ databases">
        <title>The genomes of Aspergillus section Nigri reveals drivers in fungal speciation.</title>
        <authorList>
            <consortium name="DOE Joint Genome Institute"/>
            <person name="Vesth T.C."/>
            <person name="Nybo J."/>
            <person name="Theobald S."/>
            <person name="Brandl J."/>
            <person name="Frisvad J.C."/>
            <person name="Nielsen K.F."/>
            <person name="Lyhne E.K."/>
            <person name="Kogle M.E."/>
            <person name="Kuo A."/>
            <person name="Riley R."/>
            <person name="Clum A."/>
            <person name="Nolan M."/>
            <person name="Lipzen A."/>
            <person name="Salamov A."/>
            <person name="Henrissat B."/>
            <person name="Wiebenga A."/>
            <person name="De vries R.P."/>
            <person name="Grigoriev I.V."/>
            <person name="Mortensen U.H."/>
            <person name="Andersen M.R."/>
            <person name="Baker S.E."/>
        </authorList>
    </citation>
    <scope>NUCLEOTIDE SEQUENCE</scope>
    <source>
        <strain evidence="1">CBS 121060</strain>
    </source>
</reference>
<keyword evidence="2" id="KW-1185">Reference proteome</keyword>
<protein>
    <submittedName>
        <fullName evidence="1">Uncharacterized protein</fullName>
    </submittedName>
</protein>
<name>A0ACD1HL50_9EURO</name>
<evidence type="ECO:0000313" key="1">
    <source>
        <dbReference type="EMBL" id="RAH74407.1"/>
    </source>
</evidence>
<proteinExistence type="predicted"/>